<dbReference type="AlphaFoldDB" id="A0A8U0PCD2"/>
<keyword evidence="3" id="KW-0966">Cell projection</keyword>
<dbReference type="PANTHER" id="PTHR34649:SF1">
    <property type="entry name" value="CILIA- AND FLAGELLA-ASSOCIATED PROTEIN 99"/>
    <property type="match status" value="1"/>
</dbReference>
<feature type="compositionally biased region" description="Basic and acidic residues" evidence="1">
    <location>
        <begin position="615"/>
        <end position="633"/>
    </location>
</feature>
<dbReference type="KEGG" id="snh:120023277"/>
<feature type="region of interest" description="Disordered" evidence="1">
    <location>
        <begin position="615"/>
        <end position="647"/>
    </location>
</feature>
<accession>A0A8U0PCD2</accession>
<sequence length="689" mass="80725">MELAILGLYKQLILQKALKNLPDMEHVFLGGAGEDEEVINVDEDEPVQNVTENIIYQSLEHSRGVGEAKRHDQILNLDALDKKFILDIISGCIEQKKLLDVVINVFYAQSGKYLLKADRNQLAIICYFSMFLIDDLGLECFSKVVNSLDIKKMHKFLSFFFNITNLSTWIQGEWSQIYDAAYVERNWIAPLLRWRPEIEILMAQLASRMSRGSQFKKATKKNTEPHEFSLTKSKARPLPALEPIPLQEKHQLVPTSTYRVPKEKQVMEVVKQRNRQKAEKVLYEANTQQFKCANPQKSERTKTHLSMCVCLYPCVFLYFHQPNNLPIRLNTTAILREGALYNRQVEEELRRMEQLVEGAGEPSSFLQWQKEMRECDLQEELAQVERRRLEGRIRYEEAALPRTRIMERNQKTALLKKEETAKLMQRYANKRLQEEKEMRDLVQQVADGHKNSKAAKVKLQEFKQRIVKEVSEQSGELLRQALEEAQAELSRKFEIICQIRAIESVPLIRHKFVDETETAGHDLLGEMSLAELRERLAMLRDAEQREHQDRRGHILEDKKSREQLLLEQLDTIALHRTALGQAAARRQEEKRARRELQQRVAEDERVVALQRRLDERQQEHQRLKQREKTKAKISEQSATHALKSWNHRKQKLEEQHWADLEQRLERQVQQEAPNTLSQKKNTQGLDINL</sequence>
<organism evidence="2 3">
    <name type="scientific">Salvelinus namaycush</name>
    <name type="common">Lake trout</name>
    <name type="synonym">Salmo namaycush</name>
    <dbReference type="NCBI Taxonomy" id="8040"/>
    <lineage>
        <taxon>Eukaryota</taxon>
        <taxon>Metazoa</taxon>
        <taxon>Chordata</taxon>
        <taxon>Craniata</taxon>
        <taxon>Vertebrata</taxon>
        <taxon>Euteleostomi</taxon>
        <taxon>Actinopterygii</taxon>
        <taxon>Neopterygii</taxon>
        <taxon>Teleostei</taxon>
        <taxon>Protacanthopterygii</taxon>
        <taxon>Salmoniformes</taxon>
        <taxon>Salmonidae</taxon>
        <taxon>Salmoninae</taxon>
        <taxon>Salvelinus</taxon>
    </lineage>
</organism>
<gene>
    <name evidence="3" type="primary">cfap99</name>
</gene>
<name>A0A8U0PCD2_SALNM</name>
<evidence type="ECO:0000313" key="2">
    <source>
        <dbReference type="Proteomes" id="UP000808372"/>
    </source>
</evidence>
<keyword evidence="3" id="KW-0969">Cilium</keyword>
<reference evidence="3" key="1">
    <citation type="submission" date="2025-08" db="UniProtKB">
        <authorList>
            <consortium name="RefSeq"/>
        </authorList>
    </citation>
    <scope>IDENTIFICATION</scope>
    <source>
        <tissue evidence="3">White muscle</tissue>
    </source>
</reference>
<dbReference type="CTD" id="402160"/>
<evidence type="ECO:0000256" key="1">
    <source>
        <dbReference type="SAM" id="MobiDB-lite"/>
    </source>
</evidence>
<dbReference type="Proteomes" id="UP000808372">
    <property type="component" value="Chromosome 28"/>
</dbReference>
<dbReference type="InterPro" id="IPR039341">
    <property type="entry name" value="CFAP99"/>
</dbReference>
<dbReference type="GeneID" id="120023277"/>
<keyword evidence="2" id="KW-1185">Reference proteome</keyword>
<protein>
    <submittedName>
        <fullName evidence="3">Cilia- and flagella-associated protein 99</fullName>
    </submittedName>
</protein>
<dbReference type="PANTHER" id="PTHR34649">
    <property type="entry name" value="CILIA- AND FLAGELLA-ASSOCIATED PROTEIN 99"/>
    <property type="match status" value="1"/>
</dbReference>
<feature type="compositionally biased region" description="Polar residues" evidence="1">
    <location>
        <begin position="672"/>
        <end position="689"/>
    </location>
</feature>
<keyword evidence="3" id="KW-0282">Flagellum</keyword>
<proteinExistence type="predicted"/>
<dbReference type="RefSeq" id="XP_038823241.1">
    <property type="nucleotide sequence ID" value="XM_038967313.1"/>
</dbReference>
<feature type="region of interest" description="Disordered" evidence="1">
    <location>
        <begin position="669"/>
        <end position="689"/>
    </location>
</feature>
<evidence type="ECO:0000313" key="3">
    <source>
        <dbReference type="RefSeq" id="XP_038823241.1"/>
    </source>
</evidence>